<name>A0A931FPT6_9HYPH</name>
<keyword evidence="4" id="KW-1185">Reference proteome</keyword>
<feature type="domain" description="Helicase ATP-binding" evidence="2">
    <location>
        <begin position="177"/>
        <end position="315"/>
    </location>
</feature>
<comment type="caution">
    <text evidence="3">The sequence shown here is derived from an EMBL/GenBank/DDBJ whole genome shotgun (WGS) entry which is preliminary data.</text>
</comment>
<evidence type="ECO:0000259" key="2">
    <source>
        <dbReference type="PROSITE" id="PS51192"/>
    </source>
</evidence>
<proteinExistence type="predicted"/>
<dbReference type="Gene3D" id="3.40.50.10810">
    <property type="entry name" value="Tandem AAA-ATPase domain"/>
    <property type="match status" value="2"/>
</dbReference>
<protein>
    <recommendedName>
        <fullName evidence="2">Helicase ATP-binding domain-containing protein</fullName>
    </recommendedName>
</protein>
<dbReference type="PANTHER" id="PTHR45766">
    <property type="entry name" value="DNA ANNEALING HELICASE AND ENDONUCLEASE ZRANB3 FAMILY MEMBER"/>
    <property type="match status" value="1"/>
</dbReference>
<evidence type="ECO:0000313" key="4">
    <source>
        <dbReference type="Proteomes" id="UP000599312"/>
    </source>
</evidence>
<dbReference type="GO" id="GO:0016787">
    <property type="term" value="F:hydrolase activity"/>
    <property type="evidence" value="ECO:0007669"/>
    <property type="project" value="UniProtKB-KW"/>
</dbReference>
<dbReference type="InterPro" id="IPR006935">
    <property type="entry name" value="Helicase/UvrB_N"/>
</dbReference>
<dbReference type="AlphaFoldDB" id="A0A931FPT6"/>
<dbReference type="GO" id="GO:0005524">
    <property type="term" value="F:ATP binding"/>
    <property type="evidence" value="ECO:0007669"/>
    <property type="project" value="InterPro"/>
</dbReference>
<organism evidence="3 4">
    <name type="scientific">Microvirga alba</name>
    <dbReference type="NCBI Taxonomy" id="2791025"/>
    <lineage>
        <taxon>Bacteria</taxon>
        <taxon>Pseudomonadati</taxon>
        <taxon>Pseudomonadota</taxon>
        <taxon>Alphaproteobacteria</taxon>
        <taxon>Hyphomicrobiales</taxon>
        <taxon>Methylobacteriaceae</taxon>
        <taxon>Microvirga</taxon>
    </lineage>
</organism>
<keyword evidence="1" id="KW-0378">Hydrolase</keyword>
<sequence length="1038" mass="116065">MADAEYAFLREGWFVEVDDVRRLGKFIARDGARLDVEFFHSASNREVVGFEASVVRRTYLARETRVYFSPSESGQWLMGRIRGYFLEDDGSVTYEVRCPNGHDRDVPESALRARCFAVLGDPAEVLAIGAGETQRWHDARWSALESLIALRSASNGLTGLASASVELVPHQVEAIRRVLCDPLQRYLLADEVGLGKTIEAAAIIRQVLLDEPGRRAVVAVTQPLLKQWERELHDKFGIEVGGEVRLVAHDELSNCKSAPDLLVIDEAHRIVPGSPTFDALSRLSQKCRRTLLLSATPLIGHEEAFLALLRWLDPDRWKPETLEGFRHHVAKSQEYGRLLLGLRADASTFLLRQRATGAKHAFPDDATVQELANELLEKLDIPDQRSRLCGELREHIADTYRIHHRIVRSRRSDLDGWEFQPRGPATVREEADDDPALQKVVALLEDWRGAALLALDADPGLEDVLARRFALLVETAGQGVGALATLPQLEPLFASESEFLVALRSCAEPDAIERRAEQIALIAERHLKFLRQSITSPKLVVFATNGSSAAAIATALHARLAAEAVITLARAKEGDDVVRFECDPRALVAILDVRGEEGLNLHFADAVLHTDLPLSIGRLEQRIGRLDRFGRSKGPLKHIVVIPDGDENTPWSVWLDLLRSGIEIFDRPVSDLQFVIEGVERGIRRHLLRSGANNLDGYISSLKELMATERQRLDEQYALDQLAMSREPSRALVAAMEEAEEDESELADRLEHLLGNLLNFRISRTKDEFRLAWAHNTLLPERPWRSVFEAALKRPLTWKRRVALARPDVGLLRPGAPLVDALERLLLWDDRGSAFATWRFHRGAGGVGDEGLYFRLCWVVSPGYFVNADLLKMEDVEGLRRRTVSFLRPWTLVQHVGADLTEVRAPEILQALQMPFRPGVSDGGRDFNLGSRPDWLASVVSPSEFADLCSRIRNFGRQVLEESEEFAARCKAAALAAKHDAERRRGRLESRAARGDQSACRERELDLAVVRSVETPSVRLDSVGAFILAGYVPQGARR</sequence>
<dbReference type="InterPro" id="IPR027417">
    <property type="entry name" value="P-loop_NTPase"/>
</dbReference>
<dbReference type="PANTHER" id="PTHR45766:SF6">
    <property type="entry name" value="SWI_SNF-RELATED MATRIX-ASSOCIATED ACTIN-DEPENDENT REGULATOR OF CHROMATIN SUBFAMILY A-LIKE PROTEIN 1"/>
    <property type="match status" value="1"/>
</dbReference>
<dbReference type="Pfam" id="PF04851">
    <property type="entry name" value="ResIII"/>
    <property type="match status" value="1"/>
</dbReference>
<dbReference type="NCBIfam" id="NF041062">
    <property type="entry name" value="DpdE"/>
    <property type="match status" value="1"/>
</dbReference>
<reference evidence="3" key="1">
    <citation type="submission" date="2020-11" db="EMBL/GenBank/DDBJ databases">
        <authorList>
            <person name="Kim M.K."/>
        </authorList>
    </citation>
    <scope>NUCLEOTIDE SEQUENCE</scope>
    <source>
        <strain evidence="3">BT350</strain>
    </source>
</reference>
<dbReference type="PROSITE" id="PS51192">
    <property type="entry name" value="HELICASE_ATP_BIND_1"/>
    <property type="match status" value="1"/>
</dbReference>
<dbReference type="GO" id="GO:0003677">
    <property type="term" value="F:DNA binding"/>
    <property type="evidence" value="ECO:0007669"/>
    <property type="project" value="InterPro"/>
</dbReference>
<evidence type="ECO:0000256" key="1">
    <source>
        <dbReference type="ARBA" id="ARBA00022801"/>
    </source>
</evidence>
<dbReference type="InterPro" id="IPR014001">
    <property type="entry name" value="Helicase_ATP-bd"/>
</dbReference>
<dbReference type="Proteomes" id="UP000599312">
    <property type="component" value="Unassembled WGS sequence"/>
</dbReference>
<accession>A0A931FPT6</accession>
<dbReference type="EMBL" id="JADQDO010000010">
    <property type="protein sequence ID" value="MBF9235115.1"/>
    <property type="molecule type" value="Genomic_DNA"/>
</dbReference>
<dbReference type="RefSeq" id="WP_196273109.1">
    <property type="nucleotide sequence ID" value="NZ_JADQDO010000010.1"/>
</dbReference>
<dbReference type="SMART" id="SM00487">
    <property type="entry name" value="DEXDc"/>
    <property type="match status" value="1"/>
</dbReference>
<dbReference type="Gene3D" id="3.40.50.300">
    <property type="entry name" value="P-loop containing nucleotide triphosphate hydrolases"/>
    <property type="match status" value="1"/>
</dbReference>
<evidence type="ECO:0000313" key="3">
    <source>
        <dbReference type="EMBL" id="MBF9235115.1"/>
    </source>
</evidence>
<gene>
    <name evidence="3" type="ORF">I2H38_17215</name>
</gene>
<dbReference type="SUPFAM" id="SSF52540">
    <property type="entry name" value="P-loop containing nucleoside triphosphate hydrolases"/>
    <property type="match status" value="2"/>
</dbReference>
<dbReference type="InterPro" id="IPR038718">
    <property type="entry name" value="SNF2-like_sf"/>
</dbReference>